<dbReference type="GO" id="GO:0003677">
    <property type="term" value="F:DNA binding"/>
    <property type="evidence" value="ECO:0007669"/>
    <property type="project" value="UniProtKB-KW"/>
</dbReference>
<dbReference type="PANTHER" id="PTHR33154:SF33">
    <property type="entry name" value="TRANSCRIPTIONAL REPRESSOR SDPR"/>
    <property type="match status" value="1"/>
</dbReference>
<dbReference type="InterPro" id="IPR051081">
    <property type="entry name" value="HTH_MetalResp_TranReg"/>
</dbReference>
<dbReference type="SMART" id="SM00418">
    <property type="entry name" value="HTH_ARSR"/>
    <property type="match status" value="1"/>
</dbReference>
<evidence type="ECO:0000259" key="4">
    <source>
        <dbReference type="PROSITE" id="PS50987"/>
    </source>
</evidence>
<accession>A0A9J6NZ67</accession>
<sequence>MNLIFKGEKWKHIDLIYSIYFIYNDNYESLLEEYNLKPNKDISKLIKTLSKFINNDKNFLKLFFNENFIFPTLPCEVDELWNIDSIDEVVDLFLKIDEEKVKRNLMDYLYREIYEPIEKTKNSKKYLSELLVNSDKLFIFIDNLKINVELKWELYHFINHPKKYFKEFAETLSIFIPEFKKFIDKHNDTMEEFNLYVEKNINDKGVEFLKDLTDDYIAFDSYEKIYLTTSLVNSVSTTYHIYGNEVYFFLGIDYEKVLEQLRGSQELDRSLTILKTISDPIKFEILSYLKDTPLFGKEIAKKTNLSKNTVSYHMNCLMSMNLIKLTKEGTKVYYSIKKDTLINSLEHMKKYFEDKK</sequence>
<reference evidence="5" key="1">
    <citation type="journal article" date="2021" name="mSystems">
        <title>Bacteria and Archaea Synergistically Convert Glycine Betaine to Biogenic Methane in the Formosa Cold Seep of the South China Sea.</title>
        <authorList>
            <person name="Li L."/>
            <person name="Zhang W."/>
            <person name="Zhang S."/>
            <person name="Song L."/>
            <person name="Sun Q."/>
            <person name="Zhang H."/>
            <person name="Xiang H."/>
            <person name="Dong X."/>
        </authorList>
    </citation>
    <scope>NUCLEOTIDE SEQUENCE</scope>
    <source>
        <strain evidence="5">ZWT</strain>
    </source>
</reference>
<dbReference type="PRINTS" id="PR00778">
    <property type="entry name" value="HTHARSR"/>
</dbReference>
<protein>
    <submittedName>
        <fullName evidence="5">Winged helix-turn-helix transcriptional regulator</fullName>
    </submittedName>
</protein>
<dbReference type="SUPFAM" id="SSF46785">
    <property type="entry name" value="Winged helix' DNA-binding domain"/>
    <property type="match status" value="1"/>
</dbReference>
<gene>
    <name evidence="5" type="ORF">KDK92_07525</name>
</gene>
<keyword evidence="6" id="KW-1185">Reference proteome</keyword>
<dbReference type="PANTHER" id="PTHR33154">
    <property type="entry name" value="TRANSCRIPTIONAL REGULATOR, ARSR FAMILY"/>
    <property type="match status" value="1"/>
</dbReference>
<dbReference type="GO" id="GO:0003700">
    <property type="term" value="F:DNA-binding transcription factor activity"/>
    <property type="evidence" value="ECO:0007669"/>
    <property type="project" value="InterPro"/>
</dbReference>
<dbReference type="InterPro" id="IPR011991">
    <property type="entry name" value="ArsR-like_HTH"/>
</dbReference>
<dbReference type="RefSeq" id="WP_250858578.1">
    <property type="nucleotide sequence ID" value="NZ_JAGSOJ010000001.1"/>
</dbReference>
<evidence type="ECO:0000256" key="1">
    <source>
        <dbReference type="ARBA" id="ARBA00023015"/>
    </source>
</evidence>
<keyword evidence="1" id="KW-0805">Transcription regulation</keyword>
<dbReference type="Proteomes" id="UP001056429">
    <property type="component" value="Unassembled WGS sequence"/>
</dbReference>
<proteinExistence type="predicted"/>
<dbReference type="AlphaFoldDB" id="A0A9J6NZ67"/>
<dbReference type="Gene3D" id="1.10.10.10">
    <property type="entry name" value="Winged helix-like DNA-binding domain superfamily/Winged helix DNA-binding domain"/>
    <property type="match status" value="1"/>
</dbReference>
<dbReference type="InterPro" id="IPR001845">
    <property type="entry name" value="HTH_ArsR_DNA-bd_dom"/>
</dbReference>
<reference evidence="5" key="2">
    <citation type="submission" date="2021-04" db="EMBL/GenBank/DDBJ databases">
        <authorList>
            <person name="Dong X."/>
        </authorList>
    </citation>
    <scope>NUCLEOTIDE SEQUENCE</scope>
    <source>
        <strain evidence="5">ZWT</strain>
    </source>
</reference>
<organism evidence="5 6">
    <name type="scientific">Oceanirhabdus seepicola</name>
    <dbReference type="NCBI Taxonomy" id="2828781"/>
    <lineage>
        <taxon>Bacteria</taxon>
        <taxon>Bacillati</taxon>
        <taxon>Bacillota</taxon>
        <taxon>Clostridia</taxon>
        <taxon>Eubacteriales</taxon>
        <taxon>Clostridiaceae</taxon>
        <taxon>Oceanirhabdus</taxon>
    </lineage>
</organism>
<dbReference type="EMBL" id="JAGSOJ010000001">
    <property type="protein sequence ID" value="MCM1989587.1"/>
    <property type="molecule type" value="Genomic_DNA"/>
</dbReference>
<evidence type="ECO:0000256" key="2">
    <source>
        <dbReference type="ARBA" id="ARBA00023125"/>
    </source>
</evidence>
<dbReference type="PROSITE" id="PS50987">
    <property type="entry name" value="HTH_ARSR_2"/>
    <property type="match status" value="1"/>
</dbReference>
<dbReference type="InterPro" id="IPR036388">
    <property type="entry name" value="WH-like_DNA-bd_sf"/>
</dbReference>
<feature type="domain" description="HTH arsR-type" evidence="4">
    <location>
        <begin position="262"/>
        <end position="356"/>
    </location>
</feature>
<name>A0A9J6NZ67_9CLOT</name>
<comment type="caution">
    <text evidence="5">The sequence shown here is derived from an EMBL/GenBank/DDBJ whole genome shotgun (WGS) entry which is preliminary data.</text>
</comment>
<evidence type="ECO:0000256" key="3">
    <source>
        <dbReference type="ARBA" id="ARBA00023163"/>
    </source>
</evidence>
<keyword evidence="2" id="KW-0238">DNA-binding</keyword>
<dbReference type="InterPro" id="IPR036390">
    <property type="entry name" value="WH_DNA-bd_sf"/>
</dbReference>
<dbReference type="Pfam" id="PF01022">
    <property type="entry name" value="HTH_5"/>
    <property type="match status" value="1"/>
</dbReference>
<dbReference type="CDD" id="cd00090">
    <property type="entry name" value="HTH_ARSR"/>
    <property type="match status" value="1"/>
</dbReference>
<evidence type="ECO:0000313" key="6">
    <source>
        <dbReference type="Proteomes" id="UP001056429"/>
    </source>
</evidence>
<evidence type="ECO:0000313" key="5">
    <source>
        <dbReference type="EMBL" id="MCM1989587.1"/>
    </source>
</evidence>
<keyword evidence="3" id="KW-0804">Transcription</keyword>